<gene>
    <name evidence="3" type="ORF">G6O67_007883</name>
</gene>
<organism evidence="3 4">
    <name type="scientific">Ophiocordyceps sinensis</name>
    <dbReference type="NCBI Taxonomy" id="72228"/>
    <lineage>
        <taxon>Eukaryota</taxon>
        <taxon>Fungi</taxon>
        <taxon>Dikarya</taxon>
        <taxon>Ascomycota</taxon>
        <taxon>Pezizomycotina</taxon>
        <taxon>Sordariomycetes</taxon>
        <taxon>Hypocreomycetidae</taxon>
        <taxon>Hypocreales</taxon>
        <taxon>Ophiocordycipitaceae</taxon>
        <taxon>Ophiocordyceps</taxon>
    </lineage>
</organism>
<comment type="caution">
    <text evidence="3">The sequence shown here is derived from an EMBL/GenBank/DDBJ whole genome shotgun (WGS) entry which is preliminary data.</text>
</comment>
<dbReference type="PANTHER" id="PTHR36182">
    <property type="entry name" value="PROTEIN, PUTATIVE (AFU_ORTHOLOGUE AFUA_6G10930)-RELATED"/>
    <property type="match status" value="1"/>
</dbReference>
<evidence type="ECO:0000256" key="2">
    <source>
        <dbReference type="SAM" id="SignalP"/>
    </source>
</evidence>
<dbReference type="Proteomes" id="UP000557566">
    <property type="component" value="Unassembled WGS sequence"/>
</dbReference>
<dbReference type="OrthoDB" id="2342176at2759"/>
<name>A0A8H4LSS8_9HYPO</name>
<feature type="region of interest" description="Disordered" evidence="1">
    <location>
        <begin position="209"/>
        <end position="232"/>
    </location>
</feature>
<reference evidence="3 4" key="1">
    <citation type="journal article" date="2020" name="Genome Biol. Evol.">
        <title>A new high-quality draft genome assembly of the Chinese cordyceps Ophiocordyceps sinensis.</title>
        <authorList>
            <person name="Shu R."/>
            <person name="Zhang J."/>
            <person name="Meng Q."/>
            <person name="Zhang H."/>
            <person name="Zhou G."/>
            <person name="Li M."/>
            <person name="Wu P."/>
            <person name="Zhao Y."/>
            <person name="Chen C."/>
            <person name="Qin Q."/>
        </authorList>
    </citation>
    <scope>NUCLEOTIDE SEQUENCE [LARGE SCALE GENOMIC DNA]</scope>
    <source>
        <strain evidence="3 4">IOZ07</strain>
    </source>
</reference>
<evidence type="ECO:0008006" key="5">
    <source>
        <dbReference type="Google" id="ProtNLM"/>
    </source>
</evidence>
<feature type="chain" id="PRO_5034103703" description="Extracellular protein" evidence="2">
    <location>
        <begin position="21"/>
        <end position="232"/>
    </location>
</feature>
<protein>
    <recommendedName>
        <fullName evidence="5">Extracellular protein</fullName>
    </recommendedName>
</protein>
<evidence type="ECO:0000313" key="3">
    <source>
        <dbReference type="EMBL" id="KAF4504432.1"/>
    </source>
</evidence>
<keyword evidence="2" id="KW-0732">Signal</keyword>
<dbReference type="EMBL" id="JAAVMX010000009">
    <property type="protein sequence ID" value="KAF4504432.1"/>
    <property type="molecule type" value="Genomic_DNA"/>
</dbReference>
<evidence type="ECO:0000256" key="1">
    <source>
        <dbReference type="SAM" id="MobiDB-lite"/>
    </source>
</evidence>
<keyword evidence="4" id="KW-1185">Reference proteome</keyword>
<dbReference type="Gene3D" id="2.70.50.70">
    <property type="match status" value="1"/>
</dbReference>
<sequence length="232" mass="24781">MKSNGMLVTALVGLASLAQAHMEMKDPAPLRSKFNKFTTNQDYDIKSPLDSKGSNFPCRGSLGLVGKPQGQSVAEWTAGKTQSMTIVGGAAHGGGSCQASLSHDRGKTWKVVHSITGGCPTQGESTFPFTLPRDTPAGEAIFAWTWFNKVGNREMYMNCAVITVKPACVSSQVPGKFRRNTPAFSDRPDMFVANVNNGCRTTEGTDVEFPDPGAEVDLKSRKTSKPVGECAS</sequence>
<proteinExistence type="predicted"/>
<evidence type="ECO:0000313" key="4">
    <source>
        <dbReference type="Proteomes" id="UP000557566"/>
    </source>
</evidence>
<accession>A0A8H4LSS8</accession>
<feature type="signal peptide" evidence="2">
    <location>
        <begin position="1"/>
        <end position="20"/>
    </location>
</feature>
<dbReference type="AlphaFoldDB" id="A0A8H4LSS8"/>
<dbReference type="PANTHER" id="PTHR36182:SF1">
    <property type="entry name" value="PROTEIN, PUTATIVE (AFU_ORTHOLOGUE AFUA_6G10930)-RELATED"/>
    <property type="match status" value="1"/>
</dbReference>